<dbReference type="Pfam" id="PF00400">
    <property type="entry name" value="WD40"/>
    <property type="match status" value="3"/>
</dbReference>
<keyword evidence="1 3" id="KW-0853">WD repeat</keyword>
<dbReference type="SUPFAM" id="SSF50978">
    <property type="entry name" value="WD40 repeat-like"/>
    <property type="match status" value="1"/>
</dbReference>
<dbReference type="PROSITE" id="PS00678">
    <property type="entry name" value="WD_REPEATS_1"/>
    <property type="match status" value="2"/>
</dbReference>
<dbReference type="InterPro" id="IPR001680">
    <property type="entry name" value="WD40_rpt"/>
</dbReference>
<evidence type="ECO:0000256" key="3">
    <source>
        <dbReference type="PROSITE-ProRule" id="PRU00221"/>
    </source>
</evidence>
<feature type="compositionally biased region" description="Acidic residues" evidence="4">
    <location>
        <begin position="445"/>
        <end position="477"/>
    </location>
</feature>
<dbReference type="AlphaFoldDB" id="A0A8K0XST5"/>
<evidence type="ECO:0000256" key="4">
    <source>
        <dbReference type="SAM" id="MobiDB-lite"/>
    </source>
</evidence>
<dbReference type="InterPro" id="IPR015943">
    <property type="entry name" value="WD40/YVTN_repeat-like_dom_sf"/>
</dbReference>
<evidence type="ECO:0000256" key="1">
    <source>
        <dbReference type="ARBA" id="ARBA00022574"/>
    </source>
</evidence>
<sequence>MPSKPIVRRSATADKILGIPSKKPRLEIQESSAKTRKATPPPKSRKAKVSADEVPTIPASAKGKGKAREERPISVFTSKEKTVKKVIPVAPLPTSFKIVTGSYEKLLYGLQGDVSVEDSEYKFKLRPVFIFPAHISCIKAVAASPNGGKWLATGSADEIVKVWDLRRRKEIGGLMHHEGSITHLEFPSRSHLLSASEDGTLCLFRARDWAVLRSLKGHKGRVNSVAVHPSGKVALSVGKDRTLRMWDLMRGKGVASTKLGKEGELVRWSTDGSMFIVQTLSTLDLYSTDMELLHTLSHPSRIHDVKFCRRVEGDGDILLVAAEDKKLSIYDLSSDKNKIPTIIAEMIGHANRVKAVDTLRIAVPSLPNSSRTSTTLICTISSDGKIHLYDLAAVPQQPSPNDKRTQLEPLLDYDTKGSRLTCVTLADGEADDSAVANGKRKRAEDDEEPEDDGSEEEWDSEHEEGQEEEEDEDESDE</sequence>
<evidence type="ECO:0000313" key="5">
    <source>
        <dbReference type="EMBL" id="KAH8104103.1"/>
    </source>
</evidence>
<feature type="repeat" description="WD" evidence="3">
    <location>
        <begin position="215"/>
        <end position="256"/>
    </location>
</feature>
<comment type="caution">
    <text evidence="5">The sequence shown here is derived from an EMBL/GenBank/DDBJ whole genome shotgun (WGS) entry which is preliminary data.</text>
</comment>
<dbReference type="SMART" id="SM00320">
    <property type="entry name" value="WD40"/>
    <property type="match status" value="5"/>
</dbReference>
<protein>
    <submittedName>
        <fullName evidence="5">WD40 repeat-like protein</fullName>
    </submittedName>
</protein>
<reference evidence="5" key="1">
    <citation type="journal article" date="2021" name="New Phytol.">
        <title>Evolutionary innovations through gain and loss of genes in the ectomycorrhizal Boletales.</title>
        <authorList>
            <person name="Wu G."/>
            <person name="Miyauchi S."/>
            <person name="Morin E."/>
            <person name="Kuo A."/>
            <person name="Drula E."/>
            <person name="Varga T."/>
            <person name="Kohler A."/>
            <person name="Feng B."/>
            <person name="Cao Y."/>
            <person name="Lipzen A."/>
            <person name="Daum C."/>
            <person name="Hundley H."/>
            <person name="Pangilinan J."/>
            <person name="Johnson J."/>
            <person name="Barry K."/>
            <person name="LaButti K."/>
            <person name="Ng V."/>
            <person name="Ahrendt S."/>
            <person name="Min B."/>
            <person name="Choi I.G."/>
            <person name="Park H."/>
            <person name="Plett J.M."/>
            <person name="Magnuson J."/>
            <person name="Spatafora J.W."/>
            <person name="Nagy L.G."/>
            <person name="Henrissat B."/>
            <person name="Grigoriev I.V."/>
            <person name="Yang Z.L."/>
            <person name="Xu J."/>
            <person name="Martin F.M."/>
        </authorList>
    </citation>
    <scope>NUCLEOTIDE SEQUENCE</scope>
    <source>
        <strain evidence="5">KKN 215</strain>
    </source>
</reference>
<dbReference type="PROSITE" id="PS50294">
    <property type="entry name" value="WD_REPEATS_REGION"/>
    <property type="match status" value="2"/>
</dbReference>
<dbReference type="InterPro" id="IPR019775">
    <property type="entry name" value="WD40_repeat_CS"/>
</dbReference>
<dbReference type="Proteomes" id="UP000813824">
    <property type="component" value="Unassembled WGS sequence"/>
</dbReference>
<evidence type="ECO:0000256" key="2">
    <source>
        <dbReference type="ARBA" id="ARBA00022737"/>
    </source>
</evidence>
<feature type="repeat" description="WD" evidence="3">
    <location>
        <begin position="131"/>
        <end position="173"/>
    </location>
</feature>
<dbReference type="InterPro" id="IPR036322">
    <property type="entry name" value="WD40_repeat_dom_sf"/>
</dbReference>
<dbReference type="EMBL" id="JAEVFJ010000006">
    <property type="protein sequence ID" value="KAH8104103.1"/>
    <property type="molecule type" value="Genomic_DNA"/>
</dbReference>
<dbReference type="OrthoDB" id="308449at2759"/>
<dbReference type="Gene3D" id="2.130.10.10">
    <property type="entry name" value="YVTN repeat-like/Quinoprotein amine dehydrogenase"/>
    <property type="match status" value="2"/>
</dbReference>
<organism evidence="5 6">
    <name type="scientific">Cristinia sonorae</name>
    <dbReference type="NCBI Taxonomy" id="1940300"/>
    <lineage>
        <taxon>Eukaryota</taxon>
        <taxon>Fungi</taxon>
        <taxon>Dikarya</taxon>
        <taxon>Basidiomycota</taxon>
        <taxon>Agaricomycotina</taxon>
        <taxon>Agaricomycetes</taxon>
        <taxon>Agaricomycetidae</taxon>
        <taxon>Agaricales</taxon>
        <taxon>Pleurotineae</taxon>
        <taxon>Stephanosporaceae</taxon>
        <taxon>Cristinia</taxon>
    </lineage>
</organism>
<keyword evidence="6" id="KW-1185">Reference proteome</keyword>
<dbReference type="PANTHER" id="PTHR44675:SF1">
    <property type="entry name" value="P21-ACTIVATED PROTEIN KINASE-INTERACTING PROTEIN 1"/>
    <property type="match status" value="1"/>
</dbReference>
<evidence type="ECO:0000313" key="6">
    <source>
        <dbReference type="Proteomes" id="UP000813824"/>
    </source>
</evidence>
<dbReference type="PROSITE" id="PS50082">
    <property type="entry name" value="WD_REPEATS_2"/>
    <property type="match status" value="2"/>
</dbReference>
<proteinExistence type="predicted"/>
<feature type="region of interest" description="Disordered" evidence="4">
    <location>
        <begin position="425"/>
        <end position="477"/>
    </location>
</feature>
<keyword evidence="2" id="KW-0677">Repeat</keyword>
<feature type="region of interest" description="Disordered" evidence="4">
    <location>
        <begin position="1"/>
        <end position="72"/>
    </location>
</feature>
<name>A0A8K0XST5_9AGAR</name>
<dbReference type="PANTHER" id="PTHR44675">
    <property type="entry name" value="PAK1 INTERACTING PROTEIN 1"/>
    <property type="match status" value="1"/>
</dbReference>
<dbReference type="InterPro" id="IPR051959">
    <property type="entry name" value="PAK1-Kinase_Regulator"/>
</dbReference>
<gene>
    <name evidence="5" type="ORF">BXZ70DRAFT_683877</name>
</gene>
<accession>A0A8K0XST5</accession>